<reference evidence="1" key="1">
    <citation type="submission" date="2022-08" db="EMBL/GenBank/DDBJ databases">
        <authorList>
            <person name="Gutierrez-Valencia J."/>
        </authorList>
    </citation>
    <scope>NUCLEOTIDE SEQUENCE</scope>
</reference>
<protein>
    <submittedName>
        <fullName evidence="1">Uncharacterized protein</fullName>
    </submittedName>
</protein>
<dbReference type="PANTHER" id="PTHR35320:SF1">
    <property type="entry name" value="ATP-DEPENDENT CLP PROTEASE ATP-BINDING SUBUNIT"/>
    <property type="match status" value="1"/>
</dbReference>
<proteinExistence type="predicted"/>
<gene>
    <name evidence="1" type="ORF">LITE_LOCUS12335</name>
</gene>
<comment type="caution">
    <text evidence="1">The sequence shown here is derived from an EMBL/GenBank/DDBJ whole genome shotgun (WGS) entry which is preliminary data.</text>
</comment>
<sequence length="231" mass="24902">MGCKINALNPPMVFKSSTLRPSFRITAVSSFASSSPKQQASTRTTKLPNSDAYSISFKTLEACKLGISRYPDFDYNAKGGTGTGIGTKDGDHISVSFDLQNLYIPPLTSETTRILGLPLPPGLKIDIVPESFQGRIAPDSGKVELEFVANFWFSAGSFYRAPPLLVKTVLTSEESRGSIRNGVGERLDKVGKCRLVGVASVDPIDDVFMNTFLSLPTECLAILNAVISISE</sequence>
<name>A0AAV0J2J1_9ROSI</name>
<dbReference type="AlphaFoldDB" id="A0AAV0J2J1"/>
<organism evidence="1 2">
    <name type="scientific">Linum tenue</name>
    <dbReference type="NCBI Taxonomy" id="586396"/>
    <lineage>
        <taxon>Eukaryota</taxon>
        <taxon>Viridiplantae</taxon>
        <taxon>Streptophyta</taxon>
        <taxon>Embryophyta</taxon>
        <taxon>Tracheophyta</taxon>
        <taxon>Spermatophyta</taxon>
        <taxon>Magnoliopsida</taxon>
        <taxon>eudicotyledons</taxon>
        <taxon>Gunneridae</taxon>
        <taxon>Pentapetalae</taxon>
        <taxon>rosids</taxon>
        <taxon>fabids</taxon>
        <taxon>Malpighiales</taxon>
        <taxon>Linaceae</taxon>
        <taxon>Linum</taxon>
    </lineage>
</organism>
<dbReference type="Proteomes" id="UP001154282">
    <property type="component" value="Unassembled WGS sequence"/>
</dbReference>
<evidence type="ECO:0000313" key="1">
    <source>
        <dbReference type="EMBL" id="CAI0404122.1"/>
    </source>
</evidence>
<evidence type="ECO:0000313" key="2">
    <source>
        <dbReference type="Proteomes" id="UP001154282"/>
    </source>
</evidence>
<accession>A0AAV0J2J1</accession>
<dbReference type="PANTHER" id="PTHR35320">
    <property type="entry name" value="ATP-DEPENDENT CLP PROTEASE ATP-BINDING SUBUNIT"/>
    <property type="match status" value="1"/>
</dbReference>
<dbReference type="EMBL" id="CAMGYJ010000004">
    <property type="protein sequence ID" value="CAI0404122.1"/>
    <property type="molecule type" value="Genomic_DNA"/>
</dbReference>
<keyword evidence="2" id="KW-1185">Reference proteome</keyword>